<dbReference type="InterPro" id="IPR035892">
    <property type="entry name" value="C2_domain_sf"/>
</dbReference>
<feature type="domain" description="C2" evidence="2">
    <location>
        <begin position="44"/>
        <end position="176"/>
    </location>
</feature>
<evidence type="ECO:0000313" key="4">
    <source>
        <dbReference type="Proteomes" id="UP001189429"/>
    </source>
</evidence>
<feature type="region of interest" description="Disordered" evidence="1">
    <location>
        <begin position="195"/>
        <end position="249"/>
    </location>
</feature>
<dbReference type="Pfam" id="PF00168">
    <property type="entry name" value="C2"/>
    <property type="match status" value="1"/>
</dbReference>
<gene>
    <name evidence="3" type="ORF">PCOR1329_LOCUS40624</name>
</gene>
<dbReference type="SUPFAM" id="SSF49562">
    <property type="entry name" value="C2 domain (Calcium/lipid-binding domain, CaLB)"/>
    <property type="match status" value="1"/>
</dbReference>
<protein>
    <recommendedName>
        <fullName evidence="2">C2 domain-containing protein</fullName>
    </recommendedName>
</protein>
<proteinExistence type="predicted"/>
<comment type="caution">
    <text evidence="3">The sequence shown here is derived from an EMBL/GenBank/DDBJ whole genome shotgun (WGS) entry which is preliminary data.</text>
</comment>
<keyword evidence="4" id="KW-1185">Reference proteome</keyword>
<evidence type="ECO:0000256" key="1">
    <source>
        <dbReference type="SAM" id="MobiDB-lite"/>
    </source>
</evidence>
<dbReference type="InterPro" id="IPR000008">
    <property type="entry name" value="C2_dom"/>
</dbReference>
<evidence type="ECO:0000259" key="2">
    <source>
        <dbReference type="PROSITE" id="PS50004"/>
    </source>
</evidence>
<accession>A0ABN9TMZ7</accession>
<reference evidence="3" key="1">
    <citation type="submission" date="2023-10" db="EMBL/GenBank/DDBJ databases">
        <authorList>
            <person name="Chen Y."/>
            <person name="Shah S."/>
            <person name="Dougan E. K."/>
            <person name="Thang M."/>
            <person name="Chan C."/>
        </authorList>
    </citation>
    <scope>NUCLEOTIDE SEQUENCE [LARGE SCALE GENOMIC DNA]</scope>
</reference>
<feature type="compositionally biased region" description="Low complexity" evidence="1">
    <location>
        <begin position="686"/>
        <end position="702"/>
    </location>
</feature>
<name>A0ABN9TMZ7_9DINO</name>
<dbReference type="EMBL" id="CAUYUJ010014898">
    <property type="protein sequence ID" value="CAK0847415.1"/>
    <property type="molecule type" value="Genomic_DNA"/>
</dbReference>
<dbReference type="Gene3D" id="2.60.40.150">
    <property type="entry name" value="C2 domain"/>
    <property type="match status" value="1"/>
</dbReference>
<dbReference type="CDD" id="cd00030">
    <property type="entry name" value="C2"/>
    <property type="match status" value="1"/>
</dbReference>
<dbReference type="Proteomes" id="UP001189429">
    <property type="component" value="Unassembled WGS sequence"/>
</dbReference>
<sequence>MPPWWQAGSSDGAPAVQGGSAVGRFFGETARKARDAHDRLVLLRHAAAHGPAPEAPGEGGPTLAVELCAAADLRSPTSALGKVDSYCELALGEAGARWAAKCGPGPRATTPVALRQCSPRWGATCSLPLPGGAQAAELELSVRVMLASAVQGDRVLGEARVPLAETAGAATVRLQGAGFASLSLRWCTLVSGSPGSTAATLQGSEDQAHAPGSPQSPAAACQRAGGNVVQMASPRELRGGTDAEGGGLGRRWDIDAEYGALGPGEPGPRGADPFEEALTFWAALARGAPQGLQGGPGPFAARLLAAGEDEALLNELVLQAPLGQQICGAREPLPPLLDALAARQGALSPLACSRVAGALTERVCGLGPEAPRAREVSALCELFETSQGEDLVRLKRFVDAAGADHDMRQVVFSAIPPGPLRQRVLDHFRQQAAELDERPNHVLSDIDNTVWVGTFGTGGPKFPQGPVPGAVALYNAVGGHTTFLSARPPVWMANTRRLLLDEVGVAEAVVLPGTLKNAVHTLFRPEQAHRAMGERKLEVFLEFAELHPEARFIFFGDSGEGDVDFALQFMSTHDGLARDRRDRAALIHDVALADGVVPKTPAARRQELRLGGVIVFDTFAGAAVELARLGLLGADGLRAAAHRCLEEFGDIPPEEFASPEVFEVRRNELLRDLQKVNEELRRADAHPAPGAAPGARGAASGP</sequence>
<organism evidence="3 4">
    <name type="scientific">Prorocentrum cordatum</name>
    <dbReference type="NCBI Taxonomy" id="2364126"/>
    <lineage>
        <taxon>Eukaryota</taxon>
        <taxon>Sar</taxon>
        <taxon>Alveolata</taxon>
        <taxon>Dinophyceae</taxon>
        <taxon>Prorocentrales</taxon>
        <taxon>Prorocentraceae</taxon>
        <taxon>Prorocentrum</taxon>
    </lineage>
</organism>
<dbReference type="PROSITE" id="PS50004">
    <property type="entry name" value="C2"/>
    <property type="match status" value="1"/>
</dbReference>
<dbReference type="SMART" id="SM00239">
    <property type="entry name" value="C2"/>
    <property type="match status" value="1"/>
</dbReference>
<evidence type="ECO:0000313" key="3">
    <source>
        <dbReference type="EMBL" id="CAK0847415.1"/>
    </source>
</evidence>
<dbReference type="PANTHER" id="PTHR40861">
    <property type="entry name" value="DUF2183 DOMAIN-CONTAINING PROTEIN"/>
    <property type="match status" value="1"/>
</dbReference>
<feature type="region of interest" description="Disordered" evidence="1">
    <location>
        <begin position="680"/>
        <end position="702"/>
    </location>
</feature>
<feature type="compositionally biased region" description="Polar residues" evidence="1">
    <location>
        <begin position="195"/>
        <end position="205"/>
    </location>
</feature>
<dbReference type="PANTHER" id="PTHR40861:SF1">
    <property type="entry name" value="PHOSPHATIDATE PHOSPHATASE APP1 CATALYTIC DOMAIN-CONTAINING PROTEIN"/>
    <property type="match status" value="1"/>
</dbReference>